<organism evidence="2">
    <name type="scientific">Thiolapillus brandeum</name>
    <dbReference type="NCBI Taxonomy" id="1076588"/>
    <lineage>
        <taxon>Bacteria</taxon>
        <taxon>Pseudomonadati</taxon>
        <taxon>Pseudomonadota</taxon>
        <taxon>Gammaproteobacteria</taxon>
        <taxon>Chromatiales</taxon>
        <taxon>Sedimenticolaceae</taxon>
        <taxon>Thiolapillus</taxon>
    </lineage>
</organism>
<dbReference type="AlphaFoldDB" id="A0A831KDT3"/>
<dbReference type="EMBL" id="DRCV01000275">
    <property type="protein sequence ID" value="HDK38579.1"/>
    <property type="molecule type" value="Genomic_DNA"/>
</dbReference>
<dbReference type="Proteomes" id="UP000885822">
    <property type="component" value="Unassembled WGS sequence"/>
</dbReference>
<proteinExistence type="predicted"/>
<sequence length="208" mass="23118">MKRLWLAIIVLLLGFLSWRWYKPPQMPQTASYVISEQTQGDIKTLLDSMERSSDFPPLPAYSSISERPLFFSDRRPPQPYVAEAVVPRTPNQPKRRAGKRQLQVSGIVQVGNQLYALLTGGEIPDVRRVSVGDDVDGWKVTSIGTDRLILSKGTGDKTLLVRSYKPVLPSQQAQKNSGGRAQTRKLKPRRNNNGLQGAVSRAASAPPR</sequence>
<feature type="region of interest" description="Disordered" evidence="1">
    <location>
        <begin position="165"/>
        <end position="208"/>
    </location>
</feature>
<name>A0A831KDT3_9GAMM</name>
<gene>
    <name evidence="2" type="ORF">ENG92_06150</name>
</gene>
<accession>A0A831KDT3</accession>
<evidence type="ECO:0000313" key="2">
    <source>
        <dbReference type="EMBL" id="HDK38579.1"/>
    </source>
</evidence>
<evidence type="ECO:0000256" key="1">
    <source>
        <dbReference type="SAM" id="MobiDB-lite"/>
    </source>
</evidence>
<comment type="caution">
    <text evidence="2">The sequence shown here is derived from an EMBL/GenBank/DDBJ whole genome shotgun (WGS) entry which is preliminary data.</text>
</comment>
<protein>
    <recommendedName>
        <fullName evidence="3">Type II secretion system protein GspC N-terminal domain-containing protein</fullName>
    </recommendedName>
</protein>
<reference evidence="2" key="1">
    <citation type="journal article" date="2020" name="mSystems">
        <title>Genome- and Community-Level Interaction Insights into Carbon Utilization and Element Cycling Functions of Hydrothermarchaeota in Hydrothermal Sediment.</title>
        <authorList>
            <person name="Zhou Z."/>
            <person name="Liu Y."/>
            <person name="Xu W."/>
            <person name="Pan J."/>
            <person name="Luo Z.H."/>
            <person name="Li M."/>
        </authorList>
    </citation>
    <scope>NUCLEOTIDE SEQUENCE [LARGE SCALE GENOMIC DNA]</scope>
    <source>
        <strain evidence="2">HyVt-26</strain>
    </source>
</reference>
<feature type="compositionally biased region" description="Polar residues" evidence="1">
    <location>
        <begin position="169"/>
        <end position="180"/>
    </location>
</feature>
<evidence type="ECO:0008006" key="3">
    <source>
        <dbReference type="Google" id="ProtNLM"/>
    </source>
</evidence>